<dbReference type="EMBL" id="ODAM01000057">
    <property type="protein sequence ID" value="SOQ09176.1"/>
    <property type="molecule type" value="Genomic_DNA"/>
</dbReference>
<gene>
    <name evidence="2" type="ORF">NCPPB2254_02217</name>
</gene>
<evidence type="ECO:0000313" key="3">
    <source>
        <dbReference type="Proteomes" id="UP000237580"/>
    </source>
</evidence>
<protein>
    <recommendedName>
        <fullName evidence="4">KfrA N-terminal DNA-binding domain-containing protein</fullName>
    </recommendedName>
</protein>
<evidence type="ECO:0000313" key="2">
    <source>
        <dbReference type="EMBL" id="SOQ09176.1"/>
    </source>
</evidence>
<organism evidence="2 3">
    <name type="scientific">Pseudomonas syringae pv. persicae</name>
    <dbReference type="NCBI Taxonomy" id="237306"/>
    <lineage>
        <taxon>Bacteria</taxon>
        <taxon>Pseudomonadati</taxon>
        <taxon>Pseudomonadota</taxon>
        <taxon>Gammaproteobacteria</taxon>
        <taxon>Pseudomonadales</taxon>
        <taxon>Pseudomonadaceae</taxon>
        <taxon>Pseudomonas</taxon>
    </lineage>
</organism>
<accession>A0AB38EFQ9</accession>
<evidence type="ECO:0000256" key="1">
    <source>
        <dbReference type="SAM" id="Coils"/>
    </source>
</evidence>
<keyword evidence="1" id="KW-0175">Coiled coil</keyword>
<dbReference type="Proteomes" id="UP000237580">
    <property type="component" value="Unassembled WGS sequence"/>
</dbReference>
<name>A0AB38EFQ9_9PSED</name>
<dbReference type="AlphaFoldDB" id="A0AB38EFQ9"/>
<feature type="coiled-coil region" evidence="1">
    <location>
        <begin position="82"/>
        <end position="120"/>
    </location>
</feature>
<proteinExistence type="predicted"/>
<dbReference type="RefSeq" id="WP_104720164.1">
    <property type="nucleotide sequence ID" value="NZ_ODAL01000062.1"/>
</dbReference>
<reference evidence="2 3" key="1">
    <citation type="submission" date="2017-11" db="EMBL/GenBank/DDBJ databases">
        <authorList>
            <person name="Blom J."/>
        </authorList>
    </citation>
    <scope>NUCLEOTIDE SEQUENCE [LARGE SCALE GENOMIC DNA]</scope>
    <source>
        <strain evidence="2">NCPPB 2254</strain>
    </source>
</reference>
<comment type="caution">
    <text evidence="2">The sequence shown here is derived from an EMBL/GenBank/DDBJ whole genome shotgun (WGS) entry which is preliminary data.</text>
</comment>
<sequence>MAQAKSPELKAKIIAAWHEAEANNESRKSFHERVKGTELEVTYGGLQNWLNPKSSKSFDNTTKHTPAHTAPILTAATLDDVEAAYKRSIETLIASLEEQEQQLQAELESVMNDLIRARDKLTKFD</sequence>
<evidence type="ECO:0008006" key="4">
    <source>
        <dbReference type="Google" id="ProtNLM"/>
    </source>
</evidence>